<dbReference type="GO" id="GO:0042910">
    <property type="term" value="F:xenobiotic transmembrane transporter activity"/>
    <property type="evidence" value="ECO:0007669"/>
    <property type="project" value="InterPro"/>
</dbReference>
<evidence type="ECO:0000313" key="11">
    <source>
        <dbReference type="Proteomes" id="UP000066624"/>
    </source>
</evidence>
<keyword evidence="4" id="KW-1003">Cell membrane</keyword>
<evidence type="ECO:0000256" key="9">
    <source>
        <dbReference type="ARBA" id="ARBA00031636"/>
    </source>
</evidence>
<dbReference type="Pfam" id="PF01554">
    <property type="entry name" value="MatE"/>
    <property type="match status" value="2"/>
</dbReference>
<evidence type="ECO:0000256" key="2">
    <source>
        <dbReference type="ARBA" id="ARBA00022448"/>
    </source>
</evidence>
<dbReference type="PIRSF" id="PIRSF006603">
    <property type="entry name" value="DinF"/>
    <property type="match status" value="1"/>
</dbReference>
<keyword evidence="8" id="KW-0472">Membrane</keyword>
<evidence type="ECO:0000256" key="1">
    <source>
        <dbReference type="ARBA" id="ARBA00004429"/>
    </source>
</evidence>
<dbReference type="KEGG" id="wma:WM2015_2498"/>
<reference evidence="10 11" key="1">
    <citation type="submission" date="2015-07" db="EMBL/GenBank/DDBJ databases">
        <authorList>
            <person name="Noorani M."/>
        </authorList>
    </citation>
    <scope>NUCLEOTIDE SEQUENCE [LARGE SCALE GENOMIC DNA]</scope>
    <source>
        <strain evidence="10 11">KCTC 42284</strain>
    </source>
</reference>
<dbReference type="AlphaFoldDB" id="A0A0K0XZ07"/>
<evidence type="ECO:0000256" key="7">
    <source>
        <dbReference type="ARBA" id="ARBA00023065"/>
    </source>
</evidence>
<keyword evidence="7" id="KW-0406">Ion transport</keyword>
<gene>
    <name evidence="10" type="ORF">WM2015_2498</name>
</gene>
<organism evidence="10 11">
    <name type="scientific">Wenzhouxiangella marina</name>
    <dbReference type="NCBI Taxonomy" id="1579979"/>
    <lineage>
        <taxon>Bacteria</taxon>
        <taxon>Pseudomonadati</taxon>
        <taxon>Pseudomonadota</taxon>
        <taxon>Gammaproteobacteria</taxon>
        <taxon>Chromatiales</taxon>
        <taxon>Wenzhouxiangellaceae</taxon>
        <taxon>Wenzhouxiangella</taxon>
    </lineage>
</organism>
<dbReference type="InterPro" id="IPR002528">
    <property type="entry name" value="MATE_fam"/>
</dbReference>
<keyword evidence="2" id="KW-0813">Transport</keyword>
<sequence>MAPIPENQGLRHDVIRTLVLAGPLVVGQLTSFGMNFVDTVMAGRIGTVDLAAIAVGSSIWAAGFLFVLGVLLAVSATVSQLDGAGRRHQVGEFTRQAIWLSLMLAVVLFLAVRSAGWIMGAIDVEAQVAELSMDYLRAISWGAPALCAMMALRFFSEGTGYTRPTMYVGLLGIACNVPLNYVLMFGKLGVPAMGAVGAGWATAIVFWLQLFALTAWIAWRPRYAPFALFARLSRPNAREILSLLRLGLPIGVMVFLEGGLFVGTALLIGTLGALPVAAHQVAMNYAGLMFMVPVGLSGAITVRVGNAIGRGDVLGARRAGLVGMGLATCFGLVSATVMLTVPEWIVGFYTSEAEVASLAVSLLFFAAIFQLADCLQASAAGALRGLKDTRMPMVYSIIAYWAIGLSCGWFLTFRMEFGPEGMWIGIITGLSVAAVLLSHRFLRITQQRLRLIR</sequence>
<dbReference type="OrthoDB" id="9780160at2"/>
<evidence type="ECO:0000256" key="5">
    <source>
        <dbReference type="ARBA" id="ARBA00022692"/>
    </source>
</evidence>
<protein>
    <recommendedName>
        <fullName evidence="9">Multidrug-efflux transporter</fullName>
    </recommendedName>
</protein>
<keyword evidence="11" id="KW-1185">Reference proteome</keyword>
<dbReference type="Proteomes" id="UP000066624">
    <property type="component" value="Chromosome"/>
</dbReference>
<dbReference type="PANTHER" id="PTHR43298">
    <property type="entry name" value="MULTIDRUG RESISTANCE PROTEIN NORM-RELATED"/>
    <property type="match status" value="1"/>
</dbReference>
<dbReference type="PATRIC" id="fig|1579979.3.peg.2553"/>
<evidence type="ECO:0000313" key="10">
    <source>
        <dbReference type="EMBL" id="AKS42856.1"/>
    </source>
</evidence>
<dbReference type="EMBL" id="CP012154">
    <property type="protein sequence ID" value="AKS42856.1"/>
    <property type="molecule type" value="Genomic_DNA"/>
</dbReference>
<dbReference type="InterPro" id="IPR048279">
    <property type="entry name" value="MdtK-like"/>
</dbReference>
<evidence type="ECO:0000256" key="3">
    <source>
        <dbReference type="ARBA" id="ARBA00022449"/>
    </source>
</evidence>
<evidence type="ECO:0000256" key="8">
    <source>
        <dbReference type="ARBA" id="ARBA00023136"/>
    </source>
</evidence>
<accession>A0A0K0XZ07</accession>
<name>A0A0K0XZ07_9GAMM</name>
<keyword evidence="3" id="KW-0050">Antiport</keyword>
<comment type="subcellular location">
    <subcellularLocation>
        <location evidence="1">Cell inner membrane</location>
        <topology evidence="1">Multi-pass membrane protein</topology>
    </subcellularLocation>
</comment>
<dbReference type="STRING" id="1579979.WM2015_2498"/>
<evidence type="ECO:0000256" key="6">
    <source>
        <dbReference type="ARBA" id="ARBA00022989"/>
    </source>
</evidence>
<dbReference type="GO" id="GO:0006811">
    <property type="term" value="P:monoatomic ion transport"/>
    <property type="evidence" value="ECO:0007669"/>
    <property type="project" value="UniProtKB-KW"/>
</dbReference>
<proteinExistence type="predicted"/>
<keyword evidence="5" id="KW-0812">Transmembrane</keyword>
<dbReference type="NCBIfam" id="TIGR00797">
    <property type="entry name" value="matE"/>
    <property type="match status" value="1"/>
</dbReference>
<dbReference type="InterPro" id="IPR050222">
    <property type="entry name" value="MATE_MdtK"/>
</dbReference>
<evidence type="ECO:0000256" key="4">
    <source>
        <dbReference type="ARBA" id="ARBA00022475"/>
    </source>
</evidence>
<dbReference type="GO" id="GO:0005886">
    <property type="term" value="C:plasma membrane"/>
    <property type="evidence" value="ECO:0007669"/>
    <property type="project" value="UniProtKB-SubCell"/>
</dbReference>
<keyword evidence="6" id="KW-1133">Transmembrane helix</keyword>
<dbReference type="GO" id="GO:0015297">
    <property type="term" value="F:antiporter activity"/>
    <property type="evidence" value="ECO:0007669"/>
    <property type="project" value="UniProtKB-KW"/>
</dbReference>
<dbReference type="CDD" id="cd13131">
    <property type="entry name" value="MATE_NorM_like"/>
    <property type="match status" value="1"/>
</dbReference>
<dbReference type="RefSeq" id="WP_156201169.1">
    <property type="nucleotide sequence ID" value="NZ_CP012154.1"/>
</dbReference>
<dbReference type="PANTHER" id="PTHR43298:SF2">
    <property type="entry name" value="FMN_FAD EXPORTER YEEO-RELATED"/>
    <property type="match status" value="1"/>
</dbReference>